<sequence length="80" mass="9128">MPQKMSIRDYAGNEVEVRQLGRSEDGHRLKVTHPDGRRWICQVSLSGEMDVESTYRDGELADIETPDWLEDELSLIAQPA</sequence>
<keyword evidence="2" id="KW-1185">Reference proteome</keyword>
<evidence type="ECO:0000313" key="1">
    <source>
        <dbReference type="EMBL" id="RKS83362.1"/>
    </source>
</evidence>
<reference evidence="1 2" key="1">
    <citation type="submission" date="2018-10" db="EMBL/GenBank/DDBJ databases">
        <title>Genomic Encyclopedia of Archaeal and Bacterial Type Strains, Phase II (KMG-II): from individual species to whole genera.</title>
        <authorList>
            <person name="Goeker M."/>
        </authorList>
    </citation>
    <scope>NUCLEOTIDE SEQUENCE [LARGE SCALE GENOMIC DNA]</scope>
    <source>
        <strain evidence="1 2">DSM 11927</strain>
    </source>
</reference>
<dbReference type="AlphaFoldDB" id="A0A495R7W5"/>
<evidence type="ECO:0000313" key="2">
    <source>
        <dbReference type="Proteomes" id="UP000268233"/>
    </source>
</evidence>
<protein>
    <submittedName>
        <fullName evidence="1">Uncharacterized protein</fullName>
    </submittedName>
</protein>
<comment type="caution">
    <text evidence="1">The sequence shown here is derived from an EMBL/GenBank/DDBJ whole genome shotgun (WGS) entry which is preliminary data.</text>
</comment>
<accession>A0A495R7W5</accession>
<dbReference type="RefSeq" id="WP_244209790.1">
    <property type="nucleotide sequence ID" value="NZ_RBWW01000001.1"/>
</dbReference>
<organism evidence="1 2">
    <name type="scientific">Haloarcula quadrata</name>
    <dbReference type="NCBI Taxonomy" id="182779"/>
    <lineage>
        <taxon>Archaea</taxon>
        <taxon>Methanobacteriati</taxon>
        <taxon>Methanobacteriota</taxon>
        <taxon>Stenosarchaea group</taxon>
        <taxon>Halobacteria</taxon>
        <taxon>Halobacteriales</taxon>
        <taxon>Haloarculaceae</taxon>
        <taxon>Haloarcula</taxon>
    </lineage>
</organism>
<dbReference type="EMBL" id="RBWW01000001">
    <property type="protein sequence ID" value="RKS83362.1"/>
    <property type="molecule type" value="Genomic_DNA"/>
</dbReference>
<gene>
    <name evidence="1" type="ORF">BDK61_2745</name>
</gene>
<proteinExistence type="predicted"/>
<name>A0A495R7W5_9EURY</name>
<dbReference type="Proteomes" id="UP000268233">
    <property type="component" value="Unassembled WGS sequence"/>
</dbReference>